<dbReference type="RefSeq" id="WP_091481570.1">
    <property type="nucleotide sequence ID" value="NZ_FOTR01000002.1"/>
</dbReference>
<feature type="transmembrane region" description="Helical" evidence="1">
    <location>
        <begin position="251"/>
        <end position="270"/>
    </location>
</feature>
<dbReference type="Proteomes" id="UP000198565">
    <property type="component" value="Unassembled WGS sequence"/>
</dbReference>
<reference evidence="3" key="1">
    <citation type="submission" date="2016-10" db="EMBL/GenBank/DDBJ databases">
        <authorList>
            <person name="Varghese N."/>
            <person name="Submissions S."/>
        </authorList>
    </citation>
    <scope>NUCLEOTIDE SEQUENCE [LARGE SCALE GENOMIC DNA]</scope>
    <source>
        <strain evidence="3">CGMCC 1.4250</strain>
    </source>
</reference>
<feature type="transmembrane region" description="Helical" evidence="1">
    <location>
        <begin position="309"/>
        <end position="328"/>
    </location>
</feature>
<name>A0A1I4IJF3_9BACI</name>
<feature type="transmembrane region" description="Helical" evidence="1">
    <location>
        <begin position="82"/>
        <end position="107"/>
    </location>
</feature>
<dbReference type="Pfam" id="PF22564">
    <property type="entry name" value="HAAS"/>
    <property type="match status" value="1"/>
</dbReference>
<gene>
    <name evidence="2" type="ORF">SAMN04487943_102126</name>
</gene>
<dbReference type="OrthoDB" id="116789at2"/>
<evidence type="ECO:0000313" key="3">
    <source>
        <dbReference type="Proteomes" id="UP000198565"/>
    </source>
</evidence>
<sequence length="333" mass="38077">MEMIDRYIYAVTQKLPQSQREDIADELHSLIEDMLDERVQGKNITNKEVEEVLMELGNPKLLAQKYRGTKKYLIGPDFFDSYLIVLKIALISTFTAIFLNFIIHCVINPVSILDHFTEFIVGLVTALPAAFGWTTFGFAIPDYFGEIKSKNLEIGMEWKPSDLPPIPDKKRQIKYCDSILGIAFYTLFIIIFVFSNEYLGIWIFHDEFSGVVPFLNRETFSSSLLFIILILGIGIIKECLKLVYGKWTYKLVTYTALVNLVSIIAVFIMINGNAFWNPDFLLELTQAGLVTENSDAYRTVSIIWNQSTLWILVLLVIGLIWDVIDGLIKANKK</sequence>
<dbReference type="STRING" id="334253.SAMN04487943_102126"/>
<protein>
    <submittedName>
        <fullName evidence="2">Uncharacterized protein</fullName>
    </submittedName>
</protein>
<dbReference type="AlphaFoldDB" id="A0A1I4IJF3"/>
<keyword evidence="1" id="KW-1133">Transmembrane helix</keyword>
<proteinExistence type="predicted"/>
<keyword evidence="3" id="KW-1185">Reference proteome</keyword>
<evidence type="ECO:0000256" key="1">
    <source>
        <dbReference type="SAM" id="Phobius"/>
    </source>
</evidence>
<evidence type="ECO:0000313" key="2">
    <source>
        <dbReference type="EMBL" id="SFL53941.1"/>
    </source>
</evidence>
<feature type="transmembrane region" description="Helical" evidence="1">
    <location>
        <begin position="224"/>
        <end position="244"/>
    </location>
</feature>
<organism evidence="2 3">
    <name type="scientific">Gracilibacillus orientalis</name>
    <dbReference type="NCBI Taxonomy" id="334253"/>
    <lineage>
        <taxon>Bacteria</taxon>
        <taxon>Bacillati</taxon>
        <taxon>Bacillota</taxon>
        <taxon>Bacilli</taxon>
        <taxon>Bacillales</taxon>
        <taxon>Bacillaceae</taxon>
        <taxon>Gracilibacillus</taxon>
    </lineage>
</organism>
<accession>A0A1I4IJF3</accession>
<dbReference type="EMBL" id="FOTR01000002">
    <property type="protein sequence ID" value="SFL53941.1"/>
    <property type="molecule type" value="Genomic_DNA"/>
</dbReference>
<keyword evidence="1" id="KW-0472">Membrane</keyword>
<feature type="transmembrane region" description="Helical" evidence="1">
    <location>
        <begin position="119"/>
        <end position="140"/>
    </location>
</feature>
<feature type="transmembrane region" description="Helical" evidence="1">
    <location>
        <begin position="179"/>
        <end position="204"/>
    </location>
</feature>
<keyword evidence="1" id="KW-0812">Transmembrane</keyword>